<keyword evidence="2" id="KW-1185">Reference proteome</keyword>
<dbReference type="AlphaFoldDB" id="A0A9D4VQ75"/>
<organism evidence="1 2">
    <name type="scientific">Pisum sativum</name>
    <name type="common">Garden pea</name>
    <name type="synonym">Lathyrus oleraceus</name>
    <dbReference type="NCBI Taxonomy" id="3888"/>
    <lineage>
        <taxon>Eukaryota</taxon>
        <taxon>Viridiplantae</taxon>
        <taxon>Streptophyta</taxon>
        <taxon>Embryophyta</taxon>
        <taxon>Tracheophyta</taxon>
        <taxon>Spermatophyta</taxon>
        <taxon>Magnoliopsida</taxon>
        <taxon>eudicotyledons</taxon>
        <taxon>Gunneridae</taxon>
        <taxon>Pentapetalae</taxon>
        <taxon>rosids</taxon>
        <taxon>fabids</taxon>
        <taxon>Fabales</taxon>
        <taxon>Fabaceae</taxon>
        <taxon>Papilionoideae</taxon>
        <taxon>50 kb inversion clade</taxon>
        <taxon>NPAAA clade</taxon>
        <taxon>Hologalegina</taxon>
        <taxon>IRL clade</taxon>
        <taxon>Fabeae</taxon>
        <taxon>Lathyrus</taxon>
    </lineage>
</organism>
<dbReference type="Proteomes" id="UP001058974">
    <property type="component" value="Chromosome 7"/>
</dbReference>
<protein>
    <submittedName>
        <fullName evidence="1">Uncharacterized protein</fullName>
    </submittedName>
</protein>
<reference evidence="1 2" key="1">
    <citation type="journal article" date="2022" name="Nat. Genet.">
        <title>Improved pea reference genome and pan-genome highlight genomic features and evolutionary characteristics.</title>
        <authorList>
            <person name="Yang T."/>
            <person name="Liu R."/>
            <person name="Luo Y."/>
            <person name="Hu S."/>
            <person name="Wang D."/>
            <person name="Wang C."/>
            <person name="Pandey M.K."/>
            <person name="Ge S."/>
            <person name="Xu Q."/>
            <person name="Li N."/>
            <person name="Li G."/>
            <person name="Huang Y."/>
            <person name="Saxena R.K."/>
            <person name="Ji Y."/>
            <person name="Li M."/>
            <person name="Yan X."/>
            <person name="He Y."/>
            <person name="Liu Y."/>
            <person name="Wang X."/>
            <person name="Xiang C."/>
            <person name="Varshney R.K."/>
            <person name="Ding H."/>
            <person name="Gao S."/>
            <person name="Zong X."/>
        </authorList>
    </citation>
    <scope>NUCLEOTIDE SEQUENCE [LARGE SCALE GENOMIC DNA]</scope>
    <source>
        <strain evidence="1 2">cv. Zhongwan 6</strain>
    </source>
</reference>
<accession>A0A9D4VQ75</accession>
<dbReference type="Gramene" id="Psat07G0351400-T1">
    <property type="protein sequence ID" value="KAI5387407.1"/>
    <property type="gene ID" value="KIW84_073514"/>
</dbReference>
<evidence type="ECO:0000313" key="2">
    <source>
        <dbReference type="Proteomes" id="UP001058974"/>
    </source>
</evidence>
<proteinExistence type="predicted"/>
<dbReference type="EMBL" id="JAMSHJ010000007">
    <property type="protein sequence ID" value="KAI5387407.1"/>
    <property type="molecule type" value="Genomic_DNA"/>
</dbReference>
<feature type="non-terminal residue" evidence="1">
    <location>
        <position position="102"/>
    </location>
</feature>
<feature type="non-terminal residue" evidence="1">
    <location>
        <position position="1"/>
    </location>
</feature>
<name>A0A9D4VQ75_PEA</name>
<comment type="caution">
    <text evidence="1">The sequence shown here is derived from an EMBL/GenBank/DDBJ whole genome shotgun (WGS) entry which is preliminary data.</text>
</comment>
<gene>
    <name evidence="1" type="ORF">KIW84_073514</name>
</gene>
<evidence type="ECO:0000313" key="1">
    <source>
        <dbReference type="EMBL" id="KAI5387407.1"/>
    </source>
</evidence>
<sequence>KSFKPKRLPLIPSAATATNASLAATIVTYSSESSAHNRSYRYVNELTKKGKSVTMKYDWKHINLIISFLKFFYDATIHISGSSYLTRSIYMFKVLGIGKSIV</sequence>